<sequence>MKASLKAKYSTDKNSAGATFSVNAGNVKLRASMTDATFINGPSLNGLALSLDKPGSFIVDYDLPKKDLRFQFMNTVRIAEKPINLSYVHFKNDNRTILDGTLVFDSTNKVSANHVVGSGNAKLKYTYVHGGVTTFEPSYDIAKDCWDFAVSRKVFGNDVFKATYQTSSKALGLDWTRTSKHNGLFKISASLAMGEQIKMTNLSAESSWDFEMF</sequence>
<keyword evidence="6" id="KW-1134">Transmembrane beta strand</keyword>
<dbReference type="GO" id="GO:0034765">
    <property type="term" value="P:regulation of monoatomic ion transmembrane transport"/>
    <property type="evidence" value="ECO:0007669"/>
    <property type="project" value="InterPro"/>
</dbReference>
<keyword evidence="9" id="KW-0812">Transmembrane</keyword>
<evidence type="ECO:0008006" key="16">
    <source>
        <dbReference type="Google" id="ProtNLM"/>
    </source>
</evidence>
<evidence type="ECO:0000256" key="9">
    <source>
        <dbReference type="ARBA" id="ARBA00022692"/>
    </source>
</evidence>
<evidence type="ECO:0000313" key="14">
    <source>
        <dbReference type="EMBL" id="WOH02946.1"/>
    </source>
</evidence>
<dbReference type="GO" id="GO:0046930">
    <property type="term" value="C:pore complex"/>
    <property type="evidence" value="ECO:0007669"/>
    <property type="project" value="UniProtKB-KW"/>
</dbReference>
<dbReference type="EMBL" id="CP093347">
    <property type="protein sequence ID" value="WOH02946.1"/>
    <property type="molecule type" value="Genomic_DNA"/>
</dbReference>
<dbReference type="PANTHER" id="PTHR35284">
    <property type="entry name" value="OUTER ENVELOPE PORE PROTEIN 24A, CHLOROPLASTIC-RELATED"/>
    <property type="match status" value="1"/>
</dbReference>
<dbReference type="PANTHER" id="PTHR35284:SF1">
    <property type="entry name" value="OUTER ENVELOPE PORE PROTEIN 24A, CHLOROPLASTIC-RELATED"/>
    <property type="match status" value="1"/>
</dbReference>
<accession>A0AAF1B4J7</accession>
<protein>
    <recommendedName>
        <fullName evidence="16">Outer envelope pore protein 24, chloroplastic</fullName>
    </recommendedName>
</protein>
<name>A0AAF1B4J7_DAUCS</name>
<comment type="function">
    <text evidence="1">High-conductance voltage-dependent solute channel with a slight selectivity for cations transporting triosephosphates, dicarboxylic acids, ATP, inorganic phosphate (Pi), sugars, and positively or negatively charged amino acids.</text>
</comment>
<evidence type="ECO:0000256" key="1">
    <source>
        <dbReference type="ARBA" id="ARBA00002327"/>
    </source>
</evidence>
<evidence type="ECO:0000256" key="8">
    <source>
        <dbReference type="ARBA" id="ARBA00022640"/>
    </source>
</evidence>
<evidence type="ECO:0000256" key="3">
    <source>
        <dbReference type="ARBA" id="ARBA00004441"/>
    </source>
</evidence>
<evidence type="ECO:0000256" key="5">
    <source>
        <dbReference type="ARBA" id="ARBA00022448"/>
    </source>
</evidence>
<gene>
    <name evidence="14" type="ORF">DCAR_0522336</name>
</gene>
<comment type="subcellular location">
    <subcellularLocation>
        <location evidence="2">Plastid</location>
        <location evidence="2">Chloroplast outer membrane</location>
        <topology evidence="2">Multi-pass membrane protein</topology>
    </subcellularLocation>
    <subcellularLocation>
        <location evidence="3">Plastid</location>
        <location evidence="3">Etioplast membrane</location>
        <topology evidence="3">Multi-pass membrane protein</topology>
    </subcellularLocation>
</comment>
<dbReference type="GO" id="GO:0015288">
    <property type="term" value="F:porin activity"/>
    <property type="evidence" value="ECO:0007669"/>
    <property type="project" value="UniProtKB-KW"/>
</dbReference>
<dbReference type="AlphaFoldDB" id="A0AAF1B4J7"/>
<evidence type="ECO:0000256" key="10">
    <source>
        <dbReference type="ARBA" id="ARBA00022805"/>
    </source>
</evidence>
<keyword evidence="5" id="KW-0813">Transport</keyword>
<dbReference type="GO" id="GO:0034426">
    <property type="term" value="C:etioplast membrane"/>
    <property type="evidence" value="ECO:0007669"/>
    <property type="project" value="UniProtKB-SubCell"/>
</dbReference>
<keyword evidence="8" id="KW-0934">Plastid</keyword>
<keyword evidence="10" id="KW-1002">Plastid outer membrane</keyword>
<keyword evidence="15" id="KW-1185">Reference proteome</keyword>
<evidence type="ECO:0000256" key="4">
    <source>
        <dbReference type="ARBA" id="ARBA00011593"/>
    </source>
</evidence>
<keyword evidence="11" id="KW-0406">Ion transport</keyword>
<keyword evidence="7" id="KW-0150">Chloroplast</keyword>
<evidence type="ECO:0000256" key="2">
    <source>
        <dbReference type="ARBA" id="ARBA00004396"/>
    </source>
</evidence>
<evidence type="ECO:0000256" key="12">
    <source>
        <dbReference type="ARBA" id="ARBA00023114"/>
    </source>
</evidence>
<keyword evidence="12" id="KW-0626">Porin</keyword>
<evidence type="ECO:0000256" key="13">
    <source>
        <dbReference type="ARBA" id="ARBA00023136"/>
    </source>
</evidence>
<dbReference type="InterPro" id="IPR034626">
    <property type="entry name" value="OEP24"/>
</dbReference>
<keyword evidence="13" id="KW-0472">Membrane</keyword>
<dbReference type="GO" id="GO:0022843">
    <property type="term" value="F:voltage-gated monoatomic cation channel activity"/>
    <property type="evidence" value="ECO:0007669"/>
    <property type="project" value="InterPro"/>
</dbReference>
<comment type="subunit">
    <text evidence="4">Homooligomers form large rather nonselective pores in plastidial outer membranes.</text>
</comment>
<organism evidence="14 15">
    <name type="scientific">Daucus carota subsp. sativus</name>
    <name type="common">Carrot</name>
    <dbReference type="NCBI Taxonomy" id="79200"/>
    <lineage>
        <taxon>Eukaryota</taxon>
        <taxon>Viridiplantae</taxon>
        <taxon>Streptophyta</taxon>
        <taxon>Embryophyta</taxon>
        <taxon>Tracheophyta</taxon>
        <taxon>Spermatophyta</taxon>
        <taxon>Magnoliopsida</taxon>
        <taxon>eudicotyledons</taxon>
        <taxon>Gunneridae</taxon>
        <taxon>Pentapetalae</taxon>
        <taxon>asterids</taxon>
        <taxon>campanulids</taxon>
        <taxon>Apiales</taxon>
        <taxon>Apiaceae</taxon>
        <taxon>Apioideae</taxon>
        <taxon>Scandiceae</taxon>
        <taxon>Daucinae</taxon>
        <taxon>Daucus</taxon>
        <taxon>Daucus sect. Daucus</taxon>
    </lineage>
</organism>
<reference evidence="14" key="2">
    <citation type="submission" date="2022-03" db="EMBL/GenBank/DDBJ databases">
        <title>Draft title - Genomic analysis of global carrot germplasm unveils the trajectory of domestication and the origin of high carotenoid orange carrot.</title>
        <authorList>
            <person name="Iorizzo M."/>
            <person name="Ellison S."/>
            <person name="Senalik D."/>
            <person name="Macko-Podgorni A."/>
            <person name="Grzebelus D."/>
            <person name="Bostan H."/>
            <person name="Rolling W."/>
            <person name="Curaba J."/>
            <person name="Simon P."/>
        </authorList>
    </citation>
    <scope>NUCLEOTIDE SEQUENCE</scope>
    <source>
        <tissue evidence="14">Leaf</tissue>
    </source>
</reference>
<evidence type="ECO:0000256" key="7">
    <source>
        <dbReference type="ARBA" id="ARBA00022528"/>
    </source>
</evidence>
<evidence type="ECO:0000313" key="15">
    <source>
        <dbReference type="Proteomes" id="UP000077755"/>
    </source>
</evidence>
<proteinExistence type="predicted"/>
<dbReference type="Proteomes" id="UP000077755">
    <property type="component" value="Chromosome 5"/>
</dbReference>
<dbReference type="GO" id="GO:0009707">
    <property type="term" value="C:chloroplast outer membrane"/>
    <property type="evidence" value="ECO:0007669"/>
    <property type="project" value="UniProtKB-SubCell"/>
</dbReference>
<reference evidence="14" key="1">
    <citation type="journal article" date="2016" name="Nat. Genet.">
        <title>A high-quality carrot genome assembly provides new insights into carotenoid accumulation and asterid genome evolution.</title>
        <authorList>
            <person name="Iorizzo M."/>
            <person name="Ellison S."/>
            <person name="Senalik D."/>
            <person name="Zeng P."/>
            <person name="Satapoomin P."/>
            <person name="Huang J."/>
            <person name="Bowman M."/>
            <person name="Iovene M."/>
            <person name="Sanseverino W."/>
            <person name="Cavagnaro P."/>
            <person name="Yildiz M."/>
            <person name="Macko-Podgorni A."/>
            <person name="Moranska E."/>
            <person name="Grzebelus E."/>
            <person name="Grzebelus D."/>
            <person name="Ashrafi H."/>
            <person name="Zheng Z."/>
            <person name="Cheng S."/>
            <person name="Spooner D."/>
            <person name="Van Deynze A."/>
            <person name="Simon P."/>
        </authorList>
    </citation>
    <scope>NUCLEOTIDE SEQUENCE</scope>
    <source>
        <tissue evidence="14">Leaf</tissue>
    </source>
</reference>
<evidence type="ECO:0000256" key="11">
    <source>
        <dbReference type="ARBA" id="ARBA00023065"/>
    </source>
</evidence>
<evidence type="ECO:0000256" key="6">
    <source>
        <dbReference type="ARBA" id="ARBA00022452"/>
    </source>
</evidence>